<name>A0A916K051_9MICO</name>
<dbReference type="CDD" id="cd09023">
    <property type="entry name" value="Aldose_epim_Ec_c4013"/>
    <property type="match status" value="1"/>
</dbReference>
<gene>
    <name evidence="1" type="ORF">LEUCIP111803_02003</name>
</gene>
<sequence>MPEIFGETMERVRERTGLLAQAARIDSFIEADGVAHGTRRLRLVNGGGLELELHPDRALDIGHATVDGWPVAWASPTGMTGPDAFEPEGSGWLRTFGGGLLATCGLDTFGVPAEDAGERLGQHGRIGAQRAQITRTEVTDDELIVEGVVRQTRVFGEHLVLRRRITSRIGSDGFRIEDTVTNESYRDQPHMILYHMNLGWPLLGERTRIEIPATRVVPRDPDAEAGFEDREVFGPPTPGFAEQVFTHALPERESRIAVTNPDNGLSFELTIDADQLPWVFQWKMAGQSHYALGIEPANTPNLFGRAAARAAGELPILRPGERTAYALEVRLRRDAVGTDGSASIGVRSKEAS</sequence>
<evidence type="ECO:0000313" key="1">
    <source>
        <dbReference type="EMBL" id="CAG7616560.1"/>
    </source>
</evidence>
<proteinExistence type="predicted"/>
<comment type="caution">
    <text evidence="1">The sequence shown here is derived from an EMBL/GenBank/DDBJ whole genome shotgun (WGS) entry which is preliminary data.</text>
</comment>
<dbReference type="RefSeq" id="WP_218115936.1">
    <property type="nucleotide sequence ID" value="NZ_CAJVAP010000024.1"/>
</dbReference>
<evidence type="ECO:0000313" key="2">
    <source>
        <dbReference type="Proteomes" id="UP000693892"/>
    </source>
</evidence>
<organism evidence="1 2">
    <name type="scientific">Leucobacter soli</name>
    <dbReference type="NCBI Taxonomy" id="2812850"/>
    <lineage>
        <taxon>Bacteria</taxon>
        <taxon>Bacillati</taxon>
        <taxon>Actinomycetota</taxon>
        <taxon>Actinomycetes</taxon>
        <taxon>Micrococcales</taxon>
        <taxon>Microbacteriaceae</taxon>
        <taxon>Leucobacter</taxon>
    </lineage>
</organism>
<dbReference type="InterPro" id="IPR027839">
    <property type="entry name" value="DUF4432"/>
</dbReference>
<keyword evidence="2" id="KW-1185">Reference proteome</keyword>
<dbReference type="AlphaFoldDB" id="A0A916K051"/>
<reference evidence="1" key="1">
    <citation type="submission" date="2021-06" db="EMBL/GenBank/DDBJ databases">
        <authorList>
            <person name="Criscuolo A."/>
        </authorList>
    </citation>
    <scope>NUCLEOTIDE SEQUENCE</scope>
    <source>
        <strain evidence="1">CIP111803</strain>
    </source>
</reference>
<dbReference type="Proteomes" id="UP000693892">
    <property type="component" value="Unassembled WGS sequence"/>
</dbReference>
<evidence type="ECO:0008006" key="3">
    <source>
        <dbReference type="Google" id="ProtNLM"/>
    </source>
</evidence>
<protein>
    <recommendedName>
        <fullName evidence="3">Galactose mutarotase-like enzyme</fullName>
    </recommendedName>
</protein>
<dbReference type="Pfam" id="PF14486">
    <property type="entry name" value="DUF4432"/>
    <property type="match status" value="1"/>
</dbReference>
<accession>A0A916K051</accession>
<dbReference type="EMBL" id="CAJVAP010000024">
    <property type="protein sequence ID" value="CAG7616560.1"/>
    <property type="molecule type" value="Genomic_DNA"/>
</dbReference>